<dbReference type="InterPro" id="IPR049625">
    <property type="entry name" value="Glyco_transf_61_cat"/>
</dbReference>
<keyword evidence="1" id="KW-0328">Glycosyltransferase</keyword>
<comment type="caution">
    <text evidence="5">The sequence shown here is derived from an EMBL/GenBank/DDBJ whole genome shotgun (WGS) entry which is preliminary data.</text>
</comment>
<dbReference type="AlphaFoldDB" id="A0A366GDV2"/>
<accession>A0A366GDV2</accession>
<dbReference type="RefSeq" id="WP_113863857.1">
    <property type="nucleotide sequence ID" value="NZ_QNRO01000024.1"/>
</dbReference>
<dbReference type="InterPro" id="IPR007657">
    <property type="entry name" value="Glycosyltransferase_61"/>
</dbReference>
<evidence type="ECO:0000256" key="1">
    <source>
        <dbReference type="ARBA" id="ARBA00022676"/>
    </source>
</evidence>
<protein>
    <submittedName>
        <fullName evidence="5">Uncharacterized protein DUF563</fullName>
    </submittedName>
</protein>
<feature type="domain" description="Glycosyltransferase 61 catalytic" evidence="4">
    <location>
        <begin position="136"/>
        <end position="306"/>
    </location>
</feature>
<evidence type="ECO:0000259" key="4">
    <source>
        <dbReference type="Pfam" id="PF04577"/>
    </source>
</evidence>
<dbReference type="EMBL" id="QNRO01000024">
    <property type="protein sequence ID" value="RBP25017.1"/>
    <property type="molecule type" value="Genomic_DNA"/>
</dbReference>
<sequence>MAKKIRVLNAVKRKLFNKLGLRYRDNYFVDAFYKKNSRNGVLKIGEHADTNNVVLDCSDSNDEQKVYSFPKRYIYEIKDASIWTPDNLIFCSSGKLIAESTALSVYRLLWEVPLPEFKAKKYLSGQYIYLAINENYYHWLLEDLPVFITAQKLKPEAKIIAKKTQFRPALDFLEKFFPGRYALLDDDIKCESLVMAAKTGGMGAPHDHGVVHPKDVEIVRDWFADYMNPGKRGRKKVYVSRVGRRRSPEGEEKLVNRLKAEGFEIFDGSMGLFEQIEYFQDVEVLVGASGAALTNILWMAPGSKVVKLALDGERLHFFSDLAFYCDVILHNIDVPSCAWNDSIRESIELQLNSLGFWGGDSSEKL</sequence>
<name>A0A366GDV2_9GAMM</name>
<dbReference type="GO" id="GO:0016757">
    <property type="term" value="F:glycosyltransferase activity"/>
    <property type="evidence" value="ECO:0007669"/>
    <property type="project" value="UniProtKB-KW"/>
</dbReference>
<organism evidence="5 6">
    <name type="scientific">Marinobacter pelagius</name>
    <dbReference type="NCBI Taxonomy" id="379482"/>
    <lineage>
        <taxon>Bacteria</taxon>
        <taxon>Pseudomonadati</taxon>
        <taxon>Pseudomonadota</taxon>
        <taxon>Gammaproteobacteria</taxon>
        <taxon>Pseudomonadales</taxon>
        <taxon>Marinobacteraceae</taxon>
        <taxon>Marinobacter</taxon>
    </lineage>
</organism>
<keyword evidence="2" id="KW-0808">Transferase</keyword>
<evidence type="ECO:0000256" key="2">
    <source>
        <dbReference type="ARBA" id="ARBA00022679"/>
    </source>
</evidence>
<gene>
    <name evidence="5" type="ORF">DET50_12410</name>
</gene>
<evidence type="ECO:0000313" key="5">
    <source>
        <dbReference type="EMBL" id="RBP25017.1"/>
    </source>
</evidence>
<dbReference type="Proteomes" id="UP000252995">
    <property type="component" value="Unassembled WGS sequence"/>
</dbReference>
<dbReference type="OrthoDB" id="288504at2"/>
<proteinExistence type="predicted"/>
<evidence type="ECO:0000313" key="6">
    <source>
        <dbReference type="Proteomes" id="UP000252995"/>
    </source>
</evidence>
<evidence type="ECO:0000256" key="3">
    <source>
        <dbReference type="ARBA" id="ARBA00023180"/>
    </source>
</evidence>
<dbReference type="PANTHER" id="PTHR20961">
    <property type="entry name" value="GLYCOSYLTRANSFERASE"/>
    <property type="match status" value="1"/>
</dbReference>
<dbReference type="Pfam" id="PF04577">
    <property type="entry name" value="Glyco_transf_61"/>
    <property type="match status" value="1"/>
</dbReference>
<reference evidence="5 6" key="1">
    <citation type="submission" date="2018-06" db="EMBL/GenBank/DDBJ databases">
        <title>Freshwater and sediment microbial communities from various areas in North America, analyzing microbe dynamics in response to fracking.</title>
        <authorList>
            <person name="Lamendella R."/>
        </authorList>
    </citation>
    <scope>NUCLEOTIDE SEQUENCE [LARGE SCALE GENOMIC DNA]</scope>
    <source>
        <strain evidence="5 6">114J</strain>
    </source>
</reference>
<keyword evidence="3" id="KW-0325">Glycoprotein</keyword>